<dbReference type="Pfam" id="PF00953">
    <property type="entry name" value="Glycos_transf_4"/>
    <property type="match status" value="1"/>
</dbReference>
<evidence type="ECO:0000256" key="2">
    <source>
        <dbReference type="ARBA" id="ARBA00022475"/>
    </source>
</evidence>
<evidence type="ECO:0000256" key="1">
    <source>
        <dbReference type="ARBA" id="ARBA00004651"/>
    </source>
</evidence>
<name>A0ABY3RAI0_9BRAD</name>
<sequence length="339" mass="35706">MIANPAAILVVVALLAAVMCAVLIVLLRPLLQRYALARPNARSSHKIPTPQGAGIAVIGATLVVGGAFASVMGFAPLVMLFVAVPLVALVGLVDDISPIPVLPRLTLQGLAVGLITFTAPDDLRILPIPLVIERTLLLIAGLWFVNLVNFMDGLDLMTVAEVVPITAALALFGMSSLLPWPTAAVAAALCGALLGFAPFNRPTAKVFLGDVGSLPIGLLLGWCLLQLAWQGFVIAALLLPLYYLLDATWTLLRRMARREPFWAAHRTHFYQRATDNGFTVGRVVAEVFALNLVLAALAGLSIGLASVAGDIATLAAGLVAAGLLLRRFARPRSAPSRRA</sequence>
<feature type="transmembrane region" description="Helical" evidence="7">
    <location>
        <begin position="6"/>
        <end position="31"/>
    </location>
</feature>
<keyword evidence="3 8" id="KW-0808">Transferase</keyword>
<dbReference type="PANTHER" id="PTHR22926:SF3">
    <property type="entry name" value="UNDECAPRENYL-PHOSPHATE ALPHA-N-ACETYLGLUCOSAMINYL 1-PHOSPHATE TRANSFERASE"/>
    <property type="match status" value="1"/>
</dbReference>
<accession>A0ABY3RAI0</accession>
<dbReference type="EMBL" id="CP088156">
    <property type="protein sequence ID" value="UFZ04389.1"/>
    <property type="molecule type" value="Genomic_DNA"/>
</dbReference>
<dbReference type="Proteomes" id="UP001431010">
    <property type="component" value="Chromosome"/>
</dbReference>
<feature type="transmembrane region" description="Helical" evidence="7">
    <location>
        <begin position="283"/>
        <end position="305"/>
    </location>
</feature>
<feature type="transmembrane region" description="Helical" evidence="7">
    <location>
        <begin position="156"/>
        <end position="174"/>
    </location>
</feature>
<dbReference type="GO" id="GO:0016740">
    <property type="term" value="F:transferase activity"/>
    <property type="evidence" value="ECO:0007669"/>
    <property type="project" value="UniProtKB-KW"/>
</dbReference>
<feature type="transmembrane region" description="Helical" evidence="7">
    <location>
        <begin position="125"/>
        <end position="144"/>
    </location>
</feature>
<feature type="transmembrane region" description="Helical" evidence="7">
    <location>
        <begin position="311"/>
        <end position="329"/>
    </location>
</feature>
<keyword evidence="6 7" id="KW-0472">Membrane</keyword>
<organism evidence="8 9">
    <name type="scientific">Bradyrhizobium ontarionense</name>
    <dbReference type="NCBI Taxonomy" id="2898149"/>
    <lineage>
        <taxon>Bacteria</taxon>
        <taxon>Pseudomonadati</taxon>
        <taxon>Pseudomonadota</taxon>
        <taxon>Alphaproteobacteria</taxon>
        <taxon>Hyphomicrobiales</taxon>
        <taxon>Nitrobacteraceae</taxon>
        <taxon>Bradyrhizobium</taxon>
    </lineage>
</organism>
<evidence type="ECO:0000313" key="9">
    <source>
        <dbReference type="Proteomes" id="UP001431010"/>
    </source>
</evidence>
<evidence type="ECO:0000313" key="8">
    <source>
        <dbReference type="EMBL" id="UFZ04389.1"/>
    </source>
</evidence>
<keyword evidence="9" id="KW-1185">Reference proteome</keyword>
<dbReference type="PANTHER" id="PTHR22926">
    <property type="entry name" value="PHOSPHO-N-ACETYLMURAMOYL-PENTAPEPTIDE-TRANSFERASE"/>
    <property type="match status" value="1"/>
</dbReference>
<proteinExistence type="predicted"/>
<evidence type="ECO:0000256" key="5">
    <source>
        <dbReference type="ARBA" id="ARBA00022989"/>
    </source>
</evidence>
<evidence type="ECO:0000256" key="3">
    <source>
        <dbReference type="ARBA" id="ARBA00022679"/>
    </source>
</evidence>
<dbReference type="RefSeq" id="WP_231320642.1">
    <property type="nucleotide sequence ID" value="NZ_CP088156.1"/>
</dbReference>
<feature type="transmembrane region" description="Helical" evidence="7">
    <location>
        <begin position="77"/>
        <end position="94"/>
    </location>
</feature>
<evidence type="ECO:0000256" key="7">
    <source>
        <dbReference type="SAM" id="Phobius"/>
    </source>
</evidence>
<gene>
    <name evidence="8" type="ORF">LQG66_35275</name>
</gene>
<feature type="transmembrane region" description="Helical" evidence="7">
    <location>
        <begin position="52"/>
        <end position="71"/>
    </location>
</feature>
<feature type="transmembrane region" description="Helical" evidence="7">
    <location>
        <begin position="233"/>
        <end position="252"/>
    </location>
</feature>
<protein>
    <submittedName>
        <fullName evidence="8">Glycosyl transferase</fullName>
    </submittedName>
</protein>
<comment type="subcellular location">
    <subcellularLocation>
        <location evidence="1">Cell membrane</location>
        <topology evidence="1">Multi-pass membrane protein</topology>
    </subcellularLocation>
</comment>
<evidence type="ECO:0000256" key="4">
    <source>
        <dbReference type="ARBA" id="ARBA00022692"/>
    </source>
</evidence>
<dbReference type="InterPro" id="IPR000715">
    <property type="entry name" value="Glycosyl_transferase_4"/>
</dbReference>
<reference evidence="8" key="1">
    <citation type="journal article" date="2024" name="Antonie Van Leeuwenhoek">
        <title>Bradyrhizobium ontarionense sp. nov., a novel bacterial symbiont isolated from Aeschynomene indica (Indian jointvetch), harbours photosynthesis, nitrogen fixation and nitrous oxide (N2O) reductase genes.</title>
        <authorList>
            <person name="Bromfield E.S.P."/>
            <person name="Cloutier S."/>
        </authorList>
    </citation>
    <scope>NUCLEOTIDE SEQUENCE</scope>
    <source>
        <strain evidence="8">A19</strain>
    </source>
</reference>
<keyword evidence="4 7" id="KW-0812">Transmembrane</keyword>
<keyword evidence="2" id="KW-1003">Cell membrane</keyword>
<keyword evidence="5 7" id="KW-1133">Transmembrane helix</keyword>
<evidence type="ECO:0000256" key="6">
    <source>
        <dbReference type="ARBA" id="ARBA00023136"/>
    </source>
</evidence>
<feature type="transmembrane region" description="Helical" evidence="7">
    <location>
        <begin position="206"/>
        <end position="227"/>
    </location>
</feature>
<feature type="transmembrane region" description="Helical" evidence="7">
    <location>
        <begin position="180"/>
        <end position="199"/>
    </location>
</feature>